<name>A0ACC1K8Z8_9FUNG</name>
<dbReference type="Proteomes" id="UP001140234">
    <property type="component" value="Unassembled WGS sequence"/>
</dbReference>
<keyword evidence="2" id="KW-1185">Reference proteome</keyword>
<accession>A0ACC1K8Z8</accession>
<sequence>MAASKPAASSKPTLTTHLLAGGAAGLAESLCCHPLDTIKVRMQLRNSRRSADPAPKSFLGVGRRIVQREGVLALYKGLGAVVTGIVPKMAIRFSSFELYKSWLADEAGKVSVGGVFLAGLGAGVTEAVAVVTPMDVIKIRLQAQRHSTVDPMDVPKYRNAMHAAYTIVREEGVMTLYKGVALTALRQSTNQAVNFTFYQEFKHIAARLQGVDELPSYQHLILGGVSGAMGPISNAPIDTIKTRIQRATSLKSESGWSRFVTVTRDIAQKEGYRAFYRGLTPRVLRVAPGQAITFMVYEKVKSWIDLWNARPQHMGLASKKYA</sequence>
<comment type="caution">
    <text evidence="1">The sequence shown here is derived from an EMBL/GenBank/DDBJ whole genome shotgun (WGS) entry which is preliminary data.</text>
</comment>
<proteinExistence type="predicted"/>
<protein>
    <submittedName>
        <fullName evidence="1">Mitochondrial succinate-fumarate transporter</fullName>
    </submittedName>
</protein>
<evidence type="ECO:0000313" key="1">
    <source>
        <dbReference type="EMBL" id="KAJ2775648.1"/>
    </source>
</evidence>
<organism evidence="1 2">
    <name type="scientific">Coemansia nantahalensis</name>
    <dbReference type="NCBI Taxonomy" id="2789366"/>
    <lineage>
        <taxon>Eukaryota</taxon>
        <taxon>Fungi</taxon>
        <taxon>Fungi incertae sedis</taxon>
        <taxon>Zoopagomycota</taxon>
        <taxon>Kickxellomycotina</taxon>
        <taxon>Kickxellomycetes</taxon>
        <taxon>Kickxellales</taxon>
        <taxon>Kickxellaceae</taxon>
        <taxon>Coemansia</taxon>
    </lineage>
</organism>
<dbReference type="EMBL" id="JANBUJ010000005">
    <property type="protein sequence ID" value="KAJ2775648.1"/>
    <property type="molecule type" value="Genomic_DNA"/>
</dbReference>
<evidence type="ECO:0000313" key="2">
    <source>
        <dbReference type="Proteomes" id="UP001140234"/>
    </source>
</evidence>
<reference evidence="1" key="1">
    <citation type="submission" date="2022-07" db="EMBL/GenBank/DDBJ databases">
        <title>Phylogenomic reconstructions and comparative analyses of Kickxellomycotina fungi.</title>
        <authorList>
            <person name="Reynolds N.K."/>
            <person name="Stajich J.E."/>
            <person name="Barry K."/>
            <person name="Grigoriev I.V."/>
            <person name="Crous P."/>
            <person name="Smith M.E."/>
        </authorList>
    </citation>
    <scope>NUCLEOTIDE SEQUENCE</scope>
    <source>
        <strain evidence="1">CBS 109366</strain>
    </source>
</reference>
<gene>
    <name evidence="1" type="primary">SFC1</name>
    <name evidence="1" type="ORF">IWQ57_000277</name>
</gene>